<proteinExistence type="inferred from homology"/>
<dbReference type="EC" id="1.3.1.70" evidence="6"/>
<dbReference type="FunFam" id="1.20.120.1630:FF:000013">
    <property type="entry name" value="Lamin-B receptor-like Protein"/>
    <property type="match status" value="1"/>
</dbReference>
<evidence type="ECO:0000256" key="4">
    <source>
        <dbReference type="ARBA" id="ARBA00022989"/>
    </source>
</evidence>
<comment type="function">
    <text evidence="6">Catalyzes the reduction of the C14-unsaturated bond of lanosterol, as part of the metabolic pathway leading to cholesterol biosynthesis.</text>
</comment>
<dbReference type="GO" id="GO:0050613">
    <property type="term" value="F:Delta14-sterol reductase activity"/>
    <property type="evidence" value="ECO:0007669"/>
    <property type="project" value="UniProtKB-UniRule"/>
</dbReference>
<feature type="transmembrane region" description="Helical" evidence="6">
    <location>
        <begin position="328"/>
        <end position="349"/>
    </location>
</feature>
<evidence type="ECO:0000256" key="5">
    <source>
        <dbReference type="ARBA" id="ARBA00023136"/>
    </source>
</evidence>
<organism evidence="8">
    <name type="scientific">Cyprinus carpio</name>
    <name type="common">Common carp</name>
    <dbReference type="NCBI Taxonomy" id="7962"/>
    <lineage>
        <taxon>Eukaryota</taxon>
        <taxon>Metazoa</taxon>
        <taxon>Chordata</taxon>
        <taxon>Craniata</taxon>
        <taxon>Vertebrata</taxon>
        <taxon>Euteleostomi</taxon>
        <taxon>Actinopterygii</taxon>
        <taxon>Neopterygii</taxon>
        <taxon>Teleostei</taxon>
        <taxon>Ostariophysi</taxon>
        <taxon>Cypriniformes</taxon>
        <taxon>Cyprinidae</taxon>
        <taxon>Cyprininae</taxon>
        <taxon>Cyprinus</taxon>
    </lineage>
</organism>
<dbReference type="AlphaFoldDB" id="A0A9R0B9K5"/>
<dbReference type="GO" id="GO:0005789">
    <property type="term" value="C:endoplasmic reticulum membrane"/>
    <property type="evidence" value="ECO:0007669"/>
    <property type="project" value="UniProtKB-SubCell"/>
</dbReference>
<feature type="transmembrane region" description="Helical" evidence="6">
    <location>
        <begin position="303"/>
        <end position="322"/>
    </location>
</feature>
<dbReference type="InterPro" id="IPR001171">
    <property type="entry name" value="ERG24_DHCR-like"/>
</dbReference>
<evidence type="ECO:0000256" key="2">
    <source>
        <dbReference type="ARBA" id="ARBA00005402"/>
    </source>
</evidence>
<feature type="transmembrane region" description="Helical" evidence="6">
    <location>
        <begin position="398"/>
        <end position="417"/>
    </location>
</feature>
<evidence type="ECO:0000256" key="7">
    <source>
        <dbReference type="SAM" id="SignalP"/>
    </source>
</evidence>
<keyword evidence="6" id="KW-0152">Cholesterol biosynthesis</keyword>
<accession>A0A9R0B9K5</accession>
<keyword evidence="6" id="KW-0756">Sterol biosynthesis</keyword>
<comment type="similarity">
    <text evidence="2 6">Belongs to the ERG4/ERG24 family.</text>
</comment>
<comment type="pathway">
    <text evidence="6">Steroid biosynthesis; cholesterol biosynthesis.</text>
</comment>
<keyword evidence="6" id="KW-0752">Steroid biosynthesis</keyword>
<evidence type="ECO:0000256" key="1">
    <source>
        <dbReference type="ARBA" id="ARBA00004141"/>
    </source>
</evidence>
<protein>
    <recommendedName>
        <fullName evidence="6">Delta(14)-sterol reductase TM7SF2</fullName>
        <shortName evidence="6">Delta-14-SR</shortName>
        <ecNumber evidence="6">1.3.1.70</ecNumber>
    </recommendedName>
    <alternativeName>
        <fullName evidence="6">3-beta-hydroxysterol Delta (14)-reductase</fullName>
    </alternativeName>
    <alternativeName>
        <fullName evidence="6">C-14 sterol reductase</fullName>
    </alternativeName>
    <alternativeName>
        <fullName evidence="6">Sterol C14-reductase</fullName>
    </alternativeName>
    <alternativeName>
        <fullName evidence="6">Transmembrane 7 superfamily member 2</fullName>
    </alternativeName>
</protein>
<comment type="subcellular location">
    <subcellularLocation>
        <location evidence="6">Endoplasmic reticulum membrane</location>
        <topology evidence="6">Multi-pass membrane protein</topology>
    </subcellularLocation>
    <subcellularLocation>
        <location evidence="1">Membrane</location>
        <topology evidence="1">Multi-pass membrane protein</topology>
    </subcellularLocation>
    <subcellularLocation>
        <location evidence="6">Microsome membrane</location>
        <topology evidence="6">Multi-pass membrane protein</topology>
    </subcellularLocation>
</comment>
<feature type="signal peptide" evidence="7">
    <location>
        <begin position="1"/>
        <end position="23"/>
    </location>
</feature>
<dbReference type="PANTHER" id="PTHR21257:SF52">
    <property type="entry name" value="DELTA(14)-STEROL REDUCTASE TM7SF2"/>
    <property type="match status" value="1"/>
</dbReference>
<dbReference type="GO" id="GO:0005637">
    <property type="term" value="C:nuclear inner membrane"/>
    <property type="evidence" value="ECO:0007669"/>
    <property type="project" value="TreeGrafter"/>
</dbReference>
<keyword evidence="6" id="KW-0443">Lipid metabolism</keyword>
<keyword evidence="3 6" id="KW-0812">Transmembrane</keyword>
<dbReference type="KEGG" id="ccar:109085930"/>
<feature type="chain" id="PRO_5040171571" description="Delta(14)-sterol reductase TM7SF2" evidence="7">
    <location>
        <begin position="24"/>
        <end position="461"/>
    </location>
</feature>
<keyword evidence="6" id="KW-0153">Cholesterol metabolism</keyword>
<keyword evidence="6" id="KW-0753">Steroid metabolism</keyword>
<dbReference type="Pfam" id="PF01222">
    <property type="entry name" value="ERG4_ERG24"/>
    <property type="match status" value="1"/>
</dbReference>
<comment type="catalytic activity">
    <reaction evidence="6">
        <text>4,4-dimethyl-5alpha-cholesta-8,24-dien-3beta-ol + NADP(+) = 4,4-dimethyl-5alpha-cholesta-8,14,24-trien-3beta-ol + NADPH + H(+)</text>
        <dbReference type="Rhea" id="RHEA:18561"/>
        <dbReference type="ChEBI" id="CHEBI:15378"/>
        <dbReference type="ChEBI" id="CHEBI:17813"/>
        <dbReference type="ChEBI" id="CHEBI:18364"/>
        <dbReference type="ChEBI" id="CHEBI:57783"/>
        <dbReference type="ChEBI" id="CHEBI:58349"/>
        <dbReference type="EC" id="1.3.1.70"/>
    </reaction>
</comment>
<keyword evidence="6" id="KW-1207">Sterol metabolism</keyword>
<sequence length="461" mass="52545">MYQCGVVFVKLLYLPLIIMTTHQQEYQTHRNRSLQDTCNGKLEDGTDDDCKGVVQVHSRWNNILLSLVCVLLGISLIMMLDGCRSSSEPWVLLGSAGIPIWDWTSVCVVMSFTVLQVALYYLPVGQVTEGKMGCDGKRLKYKLNGLHAFLLTVLLMLVLWFAGVLRAGAVMDSIFSLVTAAMAISLIFSLMLFLCPIRTPSSAHVTYDNTAKPLLEFVLGQSMDPRLGIIDVKHFVMVRVGFIGWAMMDVNYLLTAVEMKNSSLSLLLVIIFQLIYILDFLIDEASVLTTKEFTDEPIGFIMILGEFIWIPFFSSLPVYFLLQRPNHIHFLSAVPICLLFVTGFLIYYLSNEQKDGFRRNPRDPAYARLNTIRSPAGRSLLVSGWFGWVRHPNYSGDILMMFAWCLPCGFTSVLPYLPVLQCFNLLRQRANEIEESCLKKHRDAWREYCRRVPYKLLPYVY</sequence>
<feature type="transmembrane region" description="Helical" evidence="6">
    <location>
        <begin position="63"/>
        <end position="80"/>
    </location>
</feature>
<feature type="transmembrane region" description="Helical" evidence="6">
    <location>
        <begin position="263"/>
        <end position="282"/>
    </location>
</feature>
<keyword evidence="6" id="KW-0560">Oxidoreductase</keyword>
<feature type="transmembrane region" description="Helical" evidence="6">
    <location>
        <begin position="143"/>
        <end position="162"/>
    </location>
</feature>
<reference evidence="8" key="1">
    <citation type="submission" date="2025-08" db="UniProtKB">
        <authorList>
            <consortium name="RefSeq"/>
        </authorList>
    </citation>
    <scope>IDENTIFICATION</scope>
    <source>
        <tissue evidence="8">Muscle</tissue>
    </source>
</reference>
<keyword evidence="7" id="KW-0732">Signal</keyword>
<feature type="transmembrane region" description="Helical" evidence="6">
    <location>
        <begin position="174"/>
        <end position="194"/>
    </location>
</feature>
<keyword evidence="5 6" id="KW-0472">Membrane</keyword>
<gene>
    <name evidence="8" type="primary">si:ch1073-429i10.1</name>
</gene>
<dbReference type="RefSeq" id="XP_042627489.1">
    <property type="nucleotide sequence ID" value="XM_042771555.1"/>
</dbReference>
<feature type="transmembrane region" description="Helical" evidence="6">
    <location>
        <begin position="100"/>
        <end position="122"/>
    </location>
</feature>
<keyword evidence="6" id="KW-0444">Lipid biosynthesis</keyword>
<dbReference type="GeneID" id="109085930"/>
<keyword evidence="6" id="KW-0256">Endoplasmic reticulum</keyword>
<dbReference type="Proteomes" id="UP001155660">
    <property type="component" value="Chromosome A15"/>
</dbReference>
<name>A0A9R0B9K5_CYPCA</name>
<keyword evidence="4 6" id="KW-1133">Transmembrane helix</keyword>
<evidence type="ECO:0000256" key="3">
    <source>
        <dbReference type="ARBA" id="ARBA00022692"/>
    </source>
</evidence>
<dbReference type="PANTHER" id="PTHR21257">
    <property type="entry name" value="DELTA(14)-STEROL REDUCTASE"/>
    <property type="match status" value="1"/>
</dbReference>
<dbReference type="OrthoDB" id="5326588at2759"/>
<dbReference type="GO" id="GO:0006695">
    <property type="term" value="P:cholesterol biosynthetic process"/>
    <property type="evidence" value="ECO:0007669"/>
    <property type="project" value="UniProtKB-UniRule"/>
</dbReference>
<evidence type="ECO:0000256" key="6">
    <source>
        <dbReference type="RuleBase" id="RU369120"/>
    </source>
</evidence>
<evidence type="ECO:0000313" key="8">
    <source>
        <dbReference type="RefSeq" id="XP_042627489.1"/>
    </source>
</evidence>